<dbReference type="InterPro" id="IPR005749">
    <property type="entry name" value="Ribosomal_uL15_bac-type"/>
</dbReference>
<dbReference type="AlphaFoldDB" id="A0A8S2XGX9"/>
<sequence length="157" mass="18045">MSLIKGADLFSTPINLEIQWVSSELATAAIERCGGILTTRYFDPVSLSALIDAKKFFERGEPIPRCDTPPLNAIEYYTDPKQRGYLANPDLIREERQRLAQKYGYKLPDASNFSPMFHLRKDPRQIFFGLAPGWLVNLKDQTILKPKDNKFETFYHS</sequence>
<dbReference type="EMBL" id="CAJOBJ010079476">
    <property type="protein sequence ID" value="CAF4494497.1"/>
    <property type="molecule type" value="Genomic_DNA"/>
</dbReference>
<proteinExistence type="inferred from homology"/>
<evidence type="ECO:0000313" key="3">
    <source>
        <dbReference type="EMBL" id="CAF4531866.1"/>
    </source>
</evidence>
<accession>A0A8S2XGX9</accession>
<dbReference type="Proteomes" id="UP000681720">
    <property type="component" value="Unassembled WGS sequence"/>
</dbReference>
<dbReference type="GO" id="GO:0003735">
    <property type="term" value="F:structural constituent of ribosome"/>
    <property type="evidence" value="ECO:0007669"/>
    <property type="project" value="InterPro"/>
</dbReference>
<gene>
    <name evidence="3" type="ORF">BYL167_LOCUS37338</name>
    <name evidence="2" type="ORF">GIL414_LOCUS34421</name>
</gene>
<dbReference type="PANTHER" id="PTHR12934">
    <property type="entry name" value="50S RIBOSOMAL PROTEIN L15"/>
    <property type="match status" value="1"/>
</dbReference>
<dbReference type="GO" id="GO:0006412">
    <property type="term" value="P:translation"/>
    <property type="evidence" value="ECO:0007669"/>
    <property type="project" value="InterPro"/>
</dbReference>
<protein>
    <recommendedName>
        <fullName evidence="5">39S ribosomal protein L15, mitochondrial</fullName>
    </recommendedName>
</protein>
<dbReference type="EMBL" id="CAJOBH010084272">
    <property type="protein sequence ID" value="CAF4531866.1"/>
    <property type="molecule type" value="Genomic_DNA"/>
</dbReference>
<reference evidence="2" key="1">
    <citation type="submission" date="2021-02" db="EMBL/GenBank/DDBJ databases">
        <authorList>
            <person name="Nowell W R."/>
        </authorList>
    </citation>
    <scope>NUCLEOTIDE SEQUENCE</scope>
</reference>
<evidence type="ECO:0008006" key="5">
    <source>
        <dbReference type="Google" id="ProtNLM"/>
    </source>
</evidence>
<dbReference type="PANTHER" id="PTHR12934:SF11">
    <property type="entry name" value="LARGE RIBOSOMAL SUBUNIT PROTEIN UL15M"/>
    <property type="match status" value="1"/>
</dbReference>
<comment type="similarity">
    <text evidence="1">Belongs to the universal ribosomal protein uL15 family.</text>
</comment>
<evidence type="ECO:0000313" key="4">
    <source>
        <dbReference type="Proteomes" id="UP000681720"/>
    </source>
</evidence>
<name>A0A8S2XGX9_9BILA</name>
<evidence type="ECO:0000256" key="1">
    <source>
        <dbReference type="ARBA" id="ARBA00007320"/>
    </source>
</evidence>
<evidence type="ECO:0000313" key="2">
    <source>
        <dbReference type="EMBL" id="CAF4494497.1"/>
    </source>
</evidence>
<organism evidence="2 4">
    <name type="scientific">Rotaria magnacalcarata</name>
    <dbReference type="NCBI Taxonomy" id="392030"/>
    <lineage>
        <taxon>Eukaryota</taxon>
        <taxon>Metazoa</taxon>
        <taxon>Spiralia</taxon>
        <taxon>Gnathifera</taxon>
        <taxon>Rotifera</taxon>
        <taxon>Eurotatoria</taxon>
        <taxon>Bdelloidea</taxon>
        <taxon>Philodinida</taxon>
        <taxon>Philodinidae</taxon>
        <taxon>Rotaria</taxon>
    </lineage>
</organism>
<dbReference type="Proteomes" id="UP000681967">
    <property type="component" value="Unassembled WGS sequence"/>
</dbReference>
<comment type="caution">
    <text evidence="2">The sequence shown here is derived from an EMBL/GenBank/DDBJ whole genome shotgun (WGS) entry which is preliminary data.</text>
</comment>
<dbReference type="GO" id="GO:0005762">
    <property type="term" value="C:mitochondrial large ribosomal subunit"/>
    <property type="evidence" value="ECO:0007669"/>
    <property type="project" value="TreeGrafter"/>
</dbReference>